<accession>A0ABW3QEA5</accession>
<keyword evidence="3" id="KW-1185">Reference proteome</keyword>
<feature type="domain" description="Hypervirulence associated protein TUDOR" evidence="1">
    <location>
        <begin position="5"/>
        <end position="66"/>
    </location>
</feature>
<sequence length="71" mass="7989">MVKKGDSVRWKYASGHAEGKVIEVHKEEVEKTIKGSKIKRNGSKEDPALVIEQEDKDLVLKLESEVEKVGK</sequence>
<organism evidence="2 3">
    <name type="scientific">Larkinella insperata</name>
    <dbReference type="NCBI Taxonomy" id="332158"/>
    <lineage>
        <taxon>Bacteria</taxon>
        <taxon>Pseudomonadati</taxon>
        <taxon>Bacteroidota</taxon>
        <taxon>Cytophagia</taxon>
        <taxon>Cytophagales</taxon>
        <taxon>Spirosomataceae</taxon>
        <taxon>Larkinella</taxon>
    </lineage>
</organism>
<evidence type="ECO:0000313" key="2">
    <source>
        <dbReference type="EMBL" id="MFD1142866.1"/>
    </source>
</evidence>
<gene>
    <name evidence="2" type="ORF">ACFQ4C_17200</name>
</gene>
<dbReference type="EMBL" id="JBHTLP010000011">
    <property type="protein sequence ID" value="MFD1142866.1"/>
    <property type="molecule type" value="Genomic_DNA"/>
</dbReference>
<reference evidence="3" key="1">
    <citation type="journal article" date="2019" name="Int. J. Syst. Evol. Microbiol.">
        <title>The Global Catalogue of Microorganisms (GCM) 10K type strain sequencing project: providing services to taxonomists for standard genome sequencing and annotation.</title>
        <authorList>
            <consortium name="The Broad Institute Genomics Platform"/>
            <consortium name="The Broad Institute Genome Sequencing Center for Infectious Disease"/>
            <person name="Wu L."/>
            <person name="Ma J."/>
        </authorList>
    </citation>
    <scope>NUCLEOTIDE SEQUENCE [LARGE SCALE GENOMIC DNA]</scope>
    <source>
        <strain evidence="3">CCUG 55608</strain>
    </source>
</reference>
<name>A0ABW3QEA5_9BACT</name>
<dbReference type="Pfam" id="PF11160">
    <property type="entry name" value="Hva1_TUDOR"/>
    <property type="match status" value="1"/>
</dbReference>
<dbReference type="Proteomes" id="UP001597116">
    <property type="component" value="Unassembled WGS sequence"/>
</dbReference>
<proteinExistence type="predicted"/>
<protein>
    <submittedName>
        <fullName evidence="2">DUF2945 domain-containing protein</fullName>
    </submittedName>
</protein>
<comment type="caution">
    <text evidence="2">The sequence shown here is derived from an EMBL/GenBank/DDBJ whole genome shotgun (WGS) entry which is preliminary data.</text>
</comment>
<evidence type="ECO:0000259" key="1">
    <source>
        <dbReference type="Pfam" id="PF11160"/>
    </source>
</evidence>
<evidence type="ECO:0000313" key="3">
    <source>
        <dbReference type="Proteomes" id="UP001597116"/>
    </source>
</evidence>
<dbReference type="InterPro" id="IPR021331">
    <property type="entry name" value="Hva1_TUDOR"/>
</dbReference>
<dbReference type="RefSeq" id="WP_265990665.1">
    <property type="nucleotide sequence ID" value="NZ_CP110973.1"/>
</dbReference>